<dbReference type="GeneID" id="66348113"/>
<sequence>MAITKVASSKSLSIEIQSGTDTSGQPTYSKKSFSNVRNDVEPQAAFDVAEAIKTVLDKPTRSYFLNSASTLVNA</sequence>
<reference evidence="2" key="1">
    <citation type="submission" date="2021-04" db="EMBL/GenBank/DDBJ databases">
        <title>Complete genome sequence of the type strain Clostridium beijerinckii NRRL B-598.</title>
        <authorList>
            <person name="Sedlar K."/>
            <person name="Branska B."/>
            <person name="Bezdicek M."/>
            <person name="Nykrynova M."/>
            <person name="Lengerova M."/>
            <person name="Skutkova H."/>
            <person name="Patakova P."/>
        </authorList>
    </citation>
    <scope>NUCLEOTIDE SEQUENCE</scope>
    <source>
        <strain evidence="2">DSM 791</strain>
        <plasmid evidence="2">unnamed</plasmid>
    </source>
</reference>
<organism evidence="2 3">
    <name type="scientific">Clostridium beijerinckii</name>
    <name type="common">Clostridium MP</name>
    <dbReference type="NCBI Taxonomy" id="1520"/>
    <lineage>
        <taxon>Bacteria</taxon>
        <taxon>Bacillati</taxon>
        <taxon>Bacillota</taxon>
        <taxon>Clostridia</taxon>
        <taxon>Eubacteriales</taxon>
        <taxon>Clostridiaceae</taxon>
        <taxon>Clostridium</taxon>
    </lineage>
</organism>
<evidence type="ECO:0000259" key="1">
    <source>
        <dbReference type="Pfam" id="PF07872"/>
    </source>
</evidence>
<evidence type="ECO:0000313" key="3">
    <source>
        <dbReference type="Proteomes" id="UP000679373"/>
    </source>
</evidence>
<keyword evidence="3" id="KW-1185">Reference proteome</keyword>
<evidence type="ECO:0000313" key="2">
    <source>
        <dbReference type="EMBL" id="QUN37931.1"/>
    </source>
</evidence>
<geneLocation type="plasmid" evidence="2">
    <name>unnamed</name>
</geneLocation>
<feature type="domain" description="DUF1659" evidence="1">
    <location>
        <begin position="2"/>
        <end position="73"/>
    </location>
</feature>
<dbReference type="Proteomes" id="UP000679373">
    <property type="component" value="Plasmid unnamed"/>
</dbReference>
<name>A0AB74VQ52_CLOBE</name>
<proteinExistence type="predicted"/>
<keyword evidence="2" id="KW-0614">Plasmid</keyword>
<dbReference type="RefSeq" id="WP_077869158.1">
    <property type="nucleotide sequence ID" value="NZ_BKAK01000045.1"/>
</dbReference>
<gene>
    <name evidence="2" type="ORF">KEC93_26280</name>
</gene>
<dbReference type="Pfam" id="PF07872">
    <property type="entry name" value="DUF1659"/>
    <property type="match status" value="1"/>
</dbReference>
<accession>A0AB74VQ52</accession>
<dbReference type="EMBL" id="CP073654">
    <property type="protein sequence ID" value="QUN37931.1"/>
    <property type="molecule type" value="Genomic_DNA"/>
</dbReference>
<protein>
    <submittedName>
        <fullName evidence="2">DUF1659 domain-containing protein</fullName>
    </submittedName>
</protein>
<dbReference type="InterPro" id="IPR012454">
    <property type="entry name" value="DUF1659"/>
</dbReference>
<dbReference type="AlphaFoldDB" id="A0AB74VQ52"/>